<evidence type="ECO:0000313" key="2">
    <source>
        <dbReference type="Proteomes" id="UP000789706"/>
    </source>
</evidence>
<dbReference type="Proteomes" id="UP000789706">
    <property type="component" value="Unassembled WGS sequence"/>
</dbReference>
<keyword evidence="2" id="KW-1185">Reference proteome</keyword>
<proteinExistence type="predicted"/>
<feature type="non-terminal residue" evidence="1">
    <location>
        <position position="132"/>
    </location>
</feature>
<comment type="caution">
    <text evidence="1">The sequence shown here is derived from an EMBL/GenBank/DDBJ whole genome shotgun (WGS) entry which is preliminary data.</text>
</comment>
<name>A0A9N9GD80_9GLOM</name>
<dbReference type="EMBL" id="CAJVPK010001805">
    <property type="protein sequence ID" value="CAG8598932.1"/>
    <property type="molecule type" value="Genomic_DNA"/>
</dbReference>
<gene>
    <name evidence="1" type="ORF">DEBURN_LOCUS9424</name>
</gene>
<reference evidence="1" key="1">
    <citation type="submission" date="2021-06" db="EMBL/GenBank/DDBJ databases">
        <authorList>
            <person name="Kallberg Y."/>
            <person name="Tangrot J."/>
            <person name="Rosling A."/>
        </authorList>
    </citation>
    <scope>NUCLEOTIDE SEQUENCE</scope>
    <source>
        <strain evidence="1">AZ414A</strain>
    </source>
</reference>
<protein>
    <submittedName>
        <fullName evidence="1">4870_t:CDS:1</fullName>
    </submittedName>
</protein>
<dbReference type="AlphaFoldDB" id="A0A9N9GD80"/>
<organism evidence="1 2">
    <name type="scientific">Diversispora eburnea</name>
    <dbReference type="NCBI Taxonomy" id="1213867"/>
    <lineage>
        <taxon>Eukaryota</taxon>
        <taxon>Fungi</taxon>
        <taxon>Fungi incertae sedis</taxon>
        <taxon>Mucoromycota</taxon>
        <taxon>Glomeromycotina</taxon>
        <taxon>Glomeromycetes</taxon>
        <taxon>Diversisporales</taxon>
        <taxon>Diversisporaceae</taxon>
        <taxon>Diversispora</taxon>
    </lineage>
</organism>
<dbReference type="OrthoDB" id="2439142at2759"/>
<accession>A0A9N9GD80</accession>
<evidence type="ECO:0000313" key="1">
    <source>
        <dbReference type="EMBL" id="CAG8598932.1"/>
    </source>
</evidence>
<sequence length="132" mass="15274">AVAIFVQIKIVDHGKISRDLYKDLTIADYHLTREYVISNKLIEITNYINQKIKFSLVDMKEKDILENIEFEESNITDPEIVQEVLDTMGLGVCRSVKDILYYIISHLQRESILDLSNPIIHLRISGNGKNIR</sequence>